<dbReference type="InterPro" id="IPR036610">
    <property type="entry name" value="PEBP-like_sf"/>
</dbReference>
<dbReference type="PANTHER" id="PTHR11362">
    <property type="entry name" value="PHOSPHATIDYLETHANOLAMINE-BINDING PROTEIN"/>
    <property type="match status" value="1"/>
</dbReference>
<dbReference type="Pfam" id="PF01161">
    <property type="entry name" value="PBP"/>
    <property type="match status" value="1"/>
</dbReference>
<dbReference type="SUPFAM" id="SSF49777">
    <property type="entry name" value="PEBP-like"/>
    <property type="match status" value="1"/>
</dbReference>
<evidence type="ECO:0000313" key="3">
    <source>
        <dbReference type="Proteomes" id="UP001327560"/>
    </source>
</evidence>
<sequence>MPSPPAPAFLSTTGYVLKQYYCLILRAINTLHPLLSLPLHLLLLLPHYHTLVAKMYSRMVEPLVIGRVIGEVLDSFYPSVKMCVTYNPNKLVLNGLELSPSAVSSKPRVEIQGGEMRTFFTLVMTDPDVPGPSNPYLREHLHWVVTDIPGTTDASFGTEVISYESPLPNIGIHRYVFVLFKQKGRSVVNLPTTRDYFNTRNFAEENELNLPVTAVYFNAQRETAARRR</sequence>
<dbReference type="InterPro" id="IPR008914">
    <property type="entry name" value="PEBP"/>
</dbReference>
<reference evidence="2 3" key="1">
    <citation type="submission" date="2023-10" db="EMBL/GenBank/DDBJ databases">
        <title>Chromosome-scale genome assembly provides insights into flower coloration mechanisms of Canna indica.</title>
        <authorList>
            <person name="Li C."/>
        </authorList>
    </citation>
    <scope>NUCLEOTIDE SEQUENCE [LARGE SCALE GENOMIC DNA]</scope>
    <source>
        <tissue evidence="2">Flower</tissue>
    </source>
</reference>
<dbReference type="Gene3D" id="3.90.280.10">
    <property type="entry name" value="PEBP-like"/>
    <property type="match status" value="1"/>
</dbReference>
<dbReference type="PANTHER" id="PTHR11362:SF13">
    <property type="entry name" value="PROTEIN TERMINAL FLOWER 1"/>
    <property type="match status" value="1"/>
</dbReference>
<keyword evidence="3" id="KW-1185">Reference proteome</keyword>
<accession>A0AAQ3Q9E7</accession>
<name>A0AAQ3Q9E7_9LILI</name>
<dbReference type="AlphaFoldDB" id="A0AAQ3Q9E7"/>
<dbReference type="CDD" id="cd00866">
    <property type="entry name" value="PEBP_euk"/>
    <property type="match status" value="1"/>
</dbReference>
<dbReference type="PROSITE" id="PS01220">
    <property type="entry name" value="PBP"/>
    <property type="match status" value="1"/>
</dbReference>
<dbReference type="EMBL" id="CP136892">
    <property type="protein sequence ID" value="WOL00838.1"/>
    <property type="molecule type" value="Genomic_DNA"/>
</dbReference>
<gene>
    <name evidence="2" type="ORF">Cni_G09551</name>
</gene>
<evidence type="ECO:0000313" key="2">
    <source>
        <dbReference type="EMBL" id="WOL00838.1"/>
    </source>
</evidence>
<evidence type="ECO:0000256" key="1">
    <source>
        <dbReference type="ARBA" id="ARBA00007091"/>
    </source>
</evidence>
<protein>
    <submittedName>
        <fullName evidence="2">CEN-like protein 2</fullName>
    </submittedName>
</protein>
<dbReference type="InterPro" id="IPR001858">
    <property type="entry name" value="Phosphatidylethanolamine-bd_CS"/>
</dbReference>
<proteinExistence type="inferred from homology"/>
<organism evidence="2 3">
    <name type="scientific">Canna indica</name>
    <name type="common">Indian-shot</name>
    <dbReference type="NCBI Taxonomy" id="4628"/>
    <lineage>
        <taxon>Eukaryota</taxon>
        <taxon>Viridiplantae</taxon>
        <taxon>Streptophyta</taxon>
        <taxon>Embryophyta</taxon>
        <taxon>Tracheophyta</taxon>
        <taxon>Spermatophyta</taxon>
        <taxon>Magnoliopsida</taxon>
        <taxon>Liliopsida</taxon>
        <taxon>Zingiberales</taxon>
        <taxon>Cannaceae</taxon>
        <taxon>Canna</taxon>
    </lineage>
</organism>
<dbReference type="InterPro" id="IPR035810">
    <property type="entry name" value="PEBP_euk"/>
</dbReference>
<dbReference type="FunFam" id="3.90.280.10:FF:000001">
    <property type="entry name" value="Terminal flower 1"/>
    <property type="match status" value="1"/>
</dbReference>
<comment type="similarity">
    <text evidence="1">Belongs to the phosphatidylethanolamine-binding protein family.</text>
</comment>
<dbReference type="Proteomes" id="UP001327560">
    <property type="component" value="Chromosome 3"/>
</dbReference>